<dbReference type="CDD" id="cd20554">
    <property type="entry name" value="CYCLIN_TFIIIB90_rpt2"/>
    <property type="match status" value="1"/>
</dbReference>
<comment type="caution">
    <text evidence="12">The sequence shown here is derived from an EMBL/GenBank/DDBJ whole genome shotgun (WGS) entry which is preliminary data.</text>
</comment>
<comment type="similarity">
    <text evidence="2">Belongs to the TFIIB family.</text>
</comment>
<keyword evidence="8" id="KW-0804">Transcription</keyword>
<feature type="region of interest" description="Disordered" evidence="10">
    <location>
        <begin position="462"/>
        <end position="483"/>
    </location>
</feature>
<sequence length="884" mass="96279">MAPPAKPKPVRKANPLKNRAPVKAPPPTLVRQAAAGAAAAARQAAAAPTKRACPNKECSMPTVVDGICHNCGFIVEESTIVSEVTFGENSSGAAVVQGSYVSADQSGARSIGPAFKRAGGGEDREATIRDGRRQMQSMGAQLQISDPTVAAGVQIFKLAAMSNFIQGRRMDMVAAVCLYSACRKYKPCRVMLIDFADLVQTNVFKLGHTFKKLHEAITIAKEGIQPVLPEELIFRFAQRLEFGPLMTKVAEDAIRMVQRMSMDWMVMGRRPSGVCGACLILAARMNNFRRTITEVVYIVKVTTHTIQKRLEEFKQTPSSALTVEEFLHNEFLESAHDPPSFYEKTEEFQKTKKRRKRKGHDGAGQEEDGSADENGESETPSPNKRQKTASSEAAVISATANEIDSLVEGASSPEPPAQPVIELRRDADGFAIPPQPTQSHDIPIDPALIDNAIEDQSGTSLEKLNDEFNDTPIPVEEDEEGDDDVDISALAATLAAPATKKRKRVQKDIMVPEEWSTAESVLENQINEIISDPNAIHQAENFAHENQINEMISDPNTIHHAQNFAQAQVKVAARMEAEEVENPRKEISMDVHIGEDEFEDDPEVQNCLLSAADVARKEKVWVNANKDWLRKQQLKLWAKKEAENGPPKARRNRKKKPRIGEGQTSAASSPGEAAVNALKLRAFSKKINYDAIHSLFSDGPNKRSDKNALGSAGTSRITSRAGSELGDSDTESIASSAAPSVSDSISSSAVGENISMIRTAESRSSRSAKARARAKAKANAEEAAKKVAQIEEDDEDMDDDDYIKPPTAAEPAPTEEDEEEDWRSSLKKSQTPAALGDDQEGDDDEEDYDDFGGIEPGGLGDDDTAMGDGTEYGDEEEDYGADDY</sequence>
<reference evidence="12 13" key="1">
    <citation type="journal article" date="2024" name="Commun. Biol.">
        <title>Comparative genomic analysis of thermophilic fungi reveals convergent evolutionary adaptations and gene losses.</title>
        <authorList>
            <person name="Steindorff A.S."/>
            <person name="Aguilar-Pontes M.V."/>
            <person name="Robinson A.J."/>
            <person name="Andreopoulos B."/>
            <person name="LaButti K."/>
            <person name="Kuo A."/>
            <person name="Mondo S."/>
            <person name="Riley R."/>
            <person name="Otillar R."/>
            <person name="Haridas S."/>
            <person name="Lipzen A."/>
            <person name="Grimwood J."/>
            <person name="Schmutz J."/>
            <person name="Clum A."/>
            <person name="Reid I.D."/>
            <person name="Moisan M.C."/>
            <person name="Butler G."/>
            <person name="Nguyen T.T.M."/>
            <person name="Dewar K."/>
            <person name="Conant G."/>
            <person name="Drula E."/>
            <person name="Henrissat B."/>
            <person name="Hansel C."/>
            <person name="Singer S."/>
            <person name="Hutchinson M.I."/>
            <person name="de Vries R.P."/>
            <person name="Natvig D.O."/>
            <person name="Powell A.J."/>
            <person name="Tsang A."/>
            <person name="Grigoriev I.V."/>
        </authorList>
    </citation>
    <scope>NUCLEOTIDE SEQUENCE [LARGE SCALE GENOMIC DNA]</scope>
    <source>
        <strain evidence="12 13">CBS 494.80</strain>
    </source>
</reference>
<dbReference type="InterPro" id="IPR013150">
    <property type="entry name" value="TFIIB_cyclin"/>
</dbReference>
<dbReference type="Gene3D" id="1.10.472.10">
    <property type="entry name" value="Cyclin-like"/>
    <property type="match status" value="2"/>
</dbReference>
<keyword evidence="7" id="KW-0010">Activator</keyword>
<evidence type="ECO:0000256" key="5">
    <source>
        <dbReference type="ARBA" id="ARBA00022833"/>
    </source>
</evidence>
<feature type="compositionally biased region" description="Acidic residues" evidence="10">
    <location>
        <begin position="790"/>
        <end position="801"/>
    </location>
</feature>
<feature type="compositionally biased region" description="Polar residues" evidence="10">
    <location>
        <begin position="712"/>
        <end position="721"/>
    </location>
</feature>
<feature type="domain" description="Cyclin-like" evidence="11">
    <location>
        <begin position="133"/>
        <end position="215"/>
    </location>
</feature>
<keyword evidence="3" id="KW-0479">Metal-binding</keyword>
<evidence type="ECO:0000256" key="8">
    <source>
        <dbReference type="ARBA" id="ARBA00023163"/>
    </source>
</evidence>
<dbReference type="PANTHER" id="PTHR11618:SF4">
    <property type="entry name" value="TRANSCRIPTION FACTOR IIIB 90 KDA SUBUNIT"/>
    <property type="match status" value="1"/>
</dbReference>
<feature type="compositionally biased region" description="Acidic residues" evidence="10">
    <location>
        <begin position="860"/>
        <end position="884"/>
    </location>
</feature>
<feature type="compositionally biased region" description="Basic and acidic residues" evidence="10">
    <location>
        <begin position="778"/>
        <end position="789"/>
    </location>
</feature>
<dbReference type="PANTHER" id="PTHR11618">
    <property type="entry name" value="TRANSCRIPTION INITIATION FACTOR IIB-RELATED"/>
    <property type="match status" value="1"/>
</dbReference>
<evidence type="ECO:0000256" key="9">
    <source>
        <dbReference type="ARBA" id="ARBA00023242"/>
    </source>
</evidence>
<dbReference type="Gene3D" id="1.20.5.650">
    <property type="entry name" value="Single helix bin"/>
    <property type="match status" value="1"/>
</dbReference>
<dbReference type="InterPro" id="IPR000812">
    <property type="entry name" value="TFIIB"/>
</dbReference>
<feature type="compositionally biased region" description="Acidic residues" evidence="10">
    <location>
        <begin position="837"/>
        <end position="852"/>
    </location>
</feature>
<dbReference type="InterPro" id="IPR036915">
    <property type="entry name" value="Cyclin-like_sf"/>
</dbReference>
<feature type="domain" description="Cyclin-like" evidence="11">
    <location>
        <begin position="231"/>
        <end position="315"/>
    </location>
</feature>
<proteinExistence type="inferred from homology"/>
<keyword evidence="9" id="KW-0539">Nucleus</keyword>
<feature type="compositionally biased region" description="Low complexity" evidence="10">
    <location>
        <begin position="732"/>
        <end position="750"/>
    </location>
</feature>
<evidence type="ECO:0000256" key="4">
    <source>
        <dbReference type="ARBA" id="ARBA00022771"/>
    </source>
</evidence>
<feature type="compositionally biased region" description="Basic residues" evidence="10">
    <location>
        <begin position="648"/>
        <end position="657"/>
    </location>
</feature>
<keyword evidence="5" id="KW-0862">Zinc</keyword>
<dbReference type="Proteomes" id="UP001595075">
    <property type="component" value="Unassembled WGS sequence"/>
</dbReference>
<gene>
    <name evidence="12" type="ORF">VTL71DRAFT_1443</name>
</gene>
<feature type="region of interest" description="Disordered" evidence="10">
    <location>
        <begin position="1"/>
        <end position="26"/>
    </location>
</feature>
<keyword evidence="4" id="KW-0863">Zinc-finger</keyword>
<dbReference type="InterPro" id="IPR011665">
    <property type="entry name" value="BRF1_TBP-bd_dom"/>
</dbReference>
<dbReference type="Pfam" id="PF00382">
    <property type="entry name" value="TFIIB"/>
    <property type="match status" value="2"/>
</dbReference>
<dbReference type="SMART" id="SM00385">
    <property type="entry name" value="CYCLIN"/>
    <property type="match status" value="2"/>
</dbReference>
<protein>
    <recommendedName>
        <fullName evidence="11">Cyclin-like domain-containing protein</fullName>
    </recommendedName>
</protein>
<evidence type="ECO:0000256" key="10">
    <source>
        <dbReference type="SAM" id="MobiDB-lite"/>
    </source>
</evidence>
<keyword evidence="6" id="KW-0805">Transcription regulation</keyword>
<feature type="region of interest" description="Disordered" evidence="10">
    <location>
        <begin position="337"/>
        <end position="393"/>
    </location>
</feature>
<evidence type="ECO:0000313" key="12">
    <source>
        <dbReference type="EMBL" id="KAL2067019.1"/>
    </source>
</evidence>
<name>A0ABR4CAV5_9HELO</name>
<evidence type="ECO:0000313" key="13">
    <source>
        <dbReference type="Proteomes" id="UP001595075"/>
    </source>
</evidence>
<evidence type="ECO:0000259" key="11">
    <source>
        <dbReference type="SMART" id="SM00385"/>
    </source>
</evidence>
<accession>A0ABR4CAV5</accession>
<comment type="subcellular location">
    <subcellularLocation>
        <location evidence="1">Nucleus</location>
    </subcellularLocation>
</comment>
<feature type="compositionally biased region" description="Basic residues" evidence="10">
    <location>
        <begin position="766"/>
        <end position="776"/>
    </location>
</feature>
<evidence type="ECO:0000256" key="6">
    <source>
        <dbReference type="ARBA" id="ARBA00023015"/>
    </source>
</evidence>
<feature type="region of interest" description="Disordered" evidence="10">
    <location>
        <begin position="694"/>
        <end position="884"/>
    </location>
</feature>
<evidence type="ECO:0000256" key="7">
    <source>
        <dbReference type="ARBA" id="ARBA00023159"/>
    </source>
</evidence>
<dbReference type="EMBL" id="JAZHXI010000010">
    <property type="protein sequence ID" value="KAL2067019.1"/>
    <property type="molecule type" value="Genomic_DNA"/>
</dbReference>
<evidence type="ECO:0000256" key="2">
    <source>
        <dbReference type="ARBA" id="ARBA00010857"/>
    </source>
</evidence>
<dbReference type="Pfam" id="PF07741">
    <property type="entry name" value="BRF1"/>
    <property type="match status" value="1"/>
</dbReference>
<keyword evidence="13" id="KW-1185">Reference proteome</keyword>
<organism evidence="12 13">
    <name type="scientific">Oculimacula yallundae</name>
    <dbReference type="NCBI Taxonomy" id="86028"/>
    <lineage>
        <taxon>Eukaryota</taxon>
        <taxon>Fungi</taxon>
        <taxon>Dikarya</taxon>
        <taxon>Ascomycota</taxon>
        <taxon>Pezizomycotina</taxon>
        <taxon>Leotiomycetes</taxon>
        <taxon>Helotiales</taxon>
        <taxon>Ploettnerulaceae</taxon>
        <taxon>Oculimacula</taxon>
    </lineage>
</organism>
<feature type="compositionally biased region" description="Acidic residues" evidence="10">
    <location>
        <begin position="364"/>
        <end position="376"/>
    </location>
</feature>
<feature type="region of interest" description="Disordered" evidence="10">
    <location>
        <begin position="637"/>
        <end position="673"/>
    </location>
</feature>
<evidence type="ECO:0000256" key="3">
    <source>
        <dbReference type="ARBA" id="ARBA00022723"/>
    </source>
</evidence>
<dbReference type="SUPFAM" id="SSF47954">
    <property type="entry name" value="Cyclin-like"/>
    <property type="match status" value="2"/>
</dbReference>
<evidence type="ECO:0000256" key="1">
    <source>
        <dbReference type="ARBA" id="ARBA00004123"/>
    </source>
</evidence>
<feature type="compositionally biased region" description="Polar residues" evidence="10">
    <location>
        <begin position="377"/>
        <end position="391"/>
    </location>
</feature>
<dbReference type="InterPro" id="IPR013763">
    <property type="entry name" value="Cyclin-like_dom"/>
</dbReference>